<dbReference type="HOGENOM" id="CLU_1033358_0_0_9"/>
<dbReference type="Proteomes" id="UP000029500">
    <property type="component" value="Chromosome"/>
</dbReference>
<keyword evidence="2" id="KW-1185">Reference proteome</keyword>
<dbReference type="EMBL" id="CP009287">
    <property type="protein sequence ID" value="AIQ69493.1"/>
    <property type="molecule type" value="Genomic_DNA"/>
</dbReference>
<dbReference type="KEGG" id="pgm:PGRAT_18980"/>
<protein>
    <recommendedName>
        <fullName evidence="3">Phosphoadenosine phosphosulphate reductase domain-containing protein</fullName>
    </recommendedName>
</protein>
<dbReference type="OrthoDB" id="1032766at2"/>
<dbReference type="RefSeq" id="WP_025706244.1">
    <property type="nucleotide sequence ID" value="NZ_CP009287.1"/>
</dbReference>
<dbReference type="AlphaFoldDB" id="A0A089MDF3"/>
<organism evidence="1 2">
    <name type="scientific">Paenibacillus graminis</name>
    <dbReference type="NCBI Taxonomy" id="189425"/>
    <lineage>
        <taxon>Bacteria</taxon>
        <taxon>Bacillati</taxon>
        <taxon>Bacillota</taxon>
        <taxon>Bacilli</taxon>
        <taxon>Bacillales</taxon>
        <taxon>Paenibacillaceae</taxon>
        <taxon>Paenibacillus</taxon>
    </lineage>
</organism>
<dbReference type="Gene3D" id="3.40.50.620">
    <property type="entry name" value="HUPs"/>
    <property type="match status" value="1"/>
</dbReference>
<evidence type="ECO:0000313" key="2">
    <source>
        <dbReference type="Proteomes" id="UP000029500"/>
    </source>
</evidence>
<name>A0A089MDF3_9BACL</name>
<gene>
    <name evidence="1" type="ORF">PGRAT_18980</name>
</gene>
<dbReference type="STRING" id="189425.PGRAT_18980"/>
<evidence type="ECO:0000313" key="1">
    <source>
        <dbReference type="EMBL" id="AIQ69493.1"/>
    </source>
</evidence>
<dbReference type="SUPFAM" id="SSF52402">
    <property type="entry name" value="Adenine nucleotide alpha hydrolases-like"/>
    <property type="match status" value="1"/>
</dbReference>
<accession>A0A089MDF3</accession>
<dbReference type="InterPro" id="IPR014729">
    <property type="entry name" value="Rossmann-like_a/b/a_fold"/>
</dbReference>
<reference evidence="1 2" key="1">
    <citation type="submission" date="2014-08" db="EMBL/GenBank/DDBJ databases">
        <title>Comparative genomics of the Paenibacillus odorifer group.</title>
        <authorList>
            <person name="den Bakker H.C."/>
            <person name="Tsai Y.-C."/>
            <person name="Martin N."/>
            <person name="Korlach J."/>
            <person name="Wiedmann M."/>
        </authorList>
    </citation>
    <scope>NUCLEOTIDE SEQUENCE [LARGE SCALE GENOMIC DNA]</scope>
    <source>
        <strain evidence="1 2">DSM 15220</strain>
    </source>
</reference>
<dbReference type="eggNOG" id="COG0175">
    <property type="taxonomic scope" value="Bacteria"/>
</dbReference>
<evidence type="ECO:0008006" key="3">
    <source>
        <dbReference type="Google" id="ProtNLM"/>
    </source>
</evidence>
<proteinExistence type="predicted"/>
<sequence length="274" mass="31123">MQHIVCYSGGETSGIVAVEVAARYGPENVILINHDINPWVEHWDIKRFKAEVADYLGIPITYANMAGWDQKDQFDVCMEAKAFKVGVHPLCTNRLKTAPFHKWLAETYPVEPGSCRDDVTIYYGFEAGETARVERRRIILRAKGYQTCFPLAEWPDLISSTMDVGIEPPVTYEIWKHANCAGCLRAGQQHWYVVYCRRPDVWVKAKHAEDVIGYSILRVNNKPMFLRELEPKFAAMQKLGIQADEKTKPATFWAQAKKLLGTRPLEDISGCSAI</sequence>